<keyword evidence="2" id="KW-0489">Methyltransferase</keyword>
<protein>
    <recommendedName>
        <fullName evidence="4">Methyltransferase domain-containing protein</fullName>
    </recommendedName>
</protein>
<reference evidence="6" key="4">
    <citation type="submission" date="2024-02" db="EMBL/GenBank/DDBJ databases">
        <title>Comparative genomics of Cryptococcus and Kwoniella reveals pathogenesis evolution and contrasting modes of karyotype evolution via chromosome fusion or intercentromeric recombination.</title>
        <authorList>
            <person name="Coelho M.A."/>
            <person name="David-Palma M."/>
            <person name="Shea T."/>
            <person name="Bowers K."/>
            <person name="McGinley-Smith S."/>
            <person name="Mohammad A.W."/>
            <person name="Gnirke A."/>
            <person name="Yurkov A.M."/>
            <person name="Nowrousian M."/>
            <person name="Sun S."/>
            <person name="Cuomo C.A."/>
            <person name="Heitman J."/>
        </authorList>
    </citation>
    <scope>NUCLEOTIDE SEQUENCE</scope>
    <source>
        <strain evidence="6">CBS 10118</strain>
    </source>
</reference>
<feature type="domain" description="Methyltransferase" evidence="4">
    <location>
        <begin position="66"/>
        <end position="143"/>
    </location>
</feature>
<evidence type="ECO:0000256" key="2">
    <source>
        <dbReference type="ARBA" id="ARBA00022603"/>
    </source>
</evidence>
<dbReference type="InterPro" id="IPR029063">
    <property type="entry name" value="SAM-dependent_MTases_sf"/>
</dbReference>
<dbReference type="PANTHER" id="PTHR12176">
    <property type="entry name" value="SAM-DEPENDENT METHYLTRANSFERASE SUPERFAMILY PROTEIN"/>
    <property type="match status" value="1"/>
</dbReference>
<dbReference type="KEGG" id="kbi:30208261"/>
<dbReference type="InterPro" id="IPR051419">
    <property type="entry name" value="Lys/N-term_MeTrsfase_sf"/>
</dbReference>
<evidence type="ECO:0000313" key="5">
    <source>
        <dbReference type="EMBL" id="OCF26184.1"/>
    </source>
</evidence>
<keyword evidence="3" id="KW-0808">Transferase</keyword>
<dbReference type="Gene3D" id="3.40.50.150">
    <property type="entry name" value="Vaccinia Virus protein VP39"/>
    <property type="match status" value="1"/>
</dbReference>
<dbReference type="STRING" id="1296100.A0A1B9G576"/>
<dbReference type="GO" id="GO:0008168">
    <property type="term" value="F:methyltransferase activity"/>
    <property type="evidence" value="ECO:0007669"/>
    <property type="project" value="UniProtKB-KW"/>
</dbReference>
<sequence>MVSSAEANLPPTNEGYGTHEYWEQRYANEADGRTFDWFLSPTYLLPLFDELTSTTDKKGKGKETRILTLGCGNSALGEVLYDNGWGDIVNIDYSKIVIDQMKERHSATRPKMEWLEMDILDLGFDDGEFDLVVDKGEFVVHISILQYMYKDSLSGFSYSGTMDAMLTTKGDPWNPNEKDIQTCTQEVTEAIRVLRKQPGSKFVYFTFGQPHFRKRYMENRPGFRLSYREIGPPEGFAYFMYILEYVGDE</sequence>
<dbReference type="OrthoDB" id="411785at2759"/>
<dbReference type="Pfam" id="PF13649">
    <property type="entry name" value="Methyltransf_25"/>
    <property type="match status" value="1"/>
</dbReference>
<reference evidence="5" key="1">
    <citation type="submission" date="2013-07" db="EMBL/GenBank/DDBJ databases">
        <title>The Genome Sequence of Cryptococcus bestiolae CBS10118.</title>
        <authorList>
            <consortium name="The Broad Institute Genome Sequencing Platform"/>
            <person name="Cuomo C."/>
            <person name="Litvintseva A."/>
            <person name="Chen Y."/>
            <person name="Heitman J."/>
            <person name="Sun S."/>
            <person name="Springer D."/>
            <person name="Dromer F."/>
            <person name="Young S.K."/>
            <person name="Zeng Q."/>
            <person name="Gargeya S."/>
            <person name="Fitzgerald M."/>
            <person name="Abouelleil A."/>
            <person name="Alvarado L."/>
            <person name="Berlin A.M."/>
            <person name="Chapman S.B."/>
            <person name="Dewar J."/>
            <person name="Goldberg J."/>
            <person name="Griggs A."/>
            <person name="Gujja S."/>
            <person name="Hansen M."/>
            <person name="Howarth C."/>
            <person name="Imamovic A."/>
            <person name="Larimer J."/>
            <person name="McCowan C."/>
            <person name="Murphy C."/>
            <person name="Pearson M."/>
            <person name="Priest M."/>
            <person name="Roberts A."/>
            <person name="Saif S."/>
            <person name="Shea T."/>
            <person name="Sykes S."/>
            <person name="Wortman J."/>
            <person name="Nusbaum C."/>
            <person name="Birren B."/>
        </authorList>
    </citation>
    <scope>NUCLEOTIDE SEQUENCE [LARGE SCALE GENOMIC DNA]</scope>
    <source>
        <strain evidence="5">CBS 10118</strain>
    </source>
</reference>
<evidence type="ECO:0000313" key="7">
    <source>
        <dbReference type="Proteomes" id="UP000092730"/>
    </source>
</evidence>
<dbReference type="EMBL" id="CP144541">
    <property type="protein sequence ID" value="WVW78534.1"/>
    <property type="molecule type" value="Genomic_DNA"/>
</dbReference>
<gene>
    <name evidence="5" type="ORF">I302_03862</name>
    <name evidence="6" type="ORF">I302_100489</name>
</gene>
<dbReference type="RefSeq" id="XP_019047254.1">
    <property type="nucleotide sequence ID" value="XM_019190506.1"/>
</dbReference>
<dbReference type="PANTHER" id="PTHR12176:SF80">
    <property type="entry name" value="EEF1A LYSINE METHYLTRANSFERASE 4"/>
    <property type="match status" value="1"/>
</dbReference>
<dbReference type="CDD" id="cd02440">
    <property type="entry name" value="AdoMet_MTases"/>
    <property type="match status" value="1"/>
</dbReference>
<evidence type="ECO:0000256" key="1">
    <source>
        <dbReference type="ARBA" id="ARBA00008361"/>
    </source>
</evidence>
<reference evidence="6" key="2">
    <citation type="submission" date="2013-07" db="EMBL/GenBank/DDBJ databases">
        <authorList>
            <consortium name="The Broad Institute Genome Sequencing Platform"/>
            <person name="Cuomo C."/>
            <person name="Litvintseva A."/>
            <person name="Chen Y."/>
            <person name="Heitman J."/>
            <person name="Sun S."/>
            <person name="Springer D."/>
            <person name="Dromer F."/>
            <person name="Young S.K."/>
            <person name="Zeng Q."/>
            <person name="Gargeya S."/>
            <person name="Fitzgerald M."/>
            <person name="Abouelleil A."/>
            <person name="Alvarado L."/>
            <person name="Berlin A.M."/>
            <person name="Chapman S.B."/>
            <person name="Dewar J."/>
            <person name="Goldberg J."/>
            <person name="Griggs A."/>
            <person name="Gujja S."/>
            <person name="Hansen M."/>
            <person name="Howarth C."/>
            <person name="Imamovic A."/>
            <person name="Larimer J."/>
            <person name="McCowan C."/>
            <person name="Murphy C."/>
            <person name="Pearson M."/>
            <person name="Priest M."/>
            <person name="Roberts A."/>
            <person name="Saif S."/>
            <person name="Shea T."/>
            <person name="Sykes S."/>
            <person name="Wortman J."/>
            <person name="Nusbaum C."/>
            <person name="Birren B."/>
        </authorList>
    </citation>
    <scope>NUCLEOTIDE SEQUENCE</scope>
    <source>
        <strain evidence="6">CBS 10118</strain>
    </source>
</reference>
<comment type="similarity">
    <text evidence="1">Belongs to the methyltransferase superfamily.</text>
</comment>
<organism evidence="5">
    <name type="scientific">Kwoniella bestiolae CBS 10118</name>
    <dbReference type="NCBI Taxonomy" id="1296100"/>
    <lineage>
        <taxon>Eukaryota</taxon>
        <taxon>Fungi</taxon>
        <taxon>Dikarya</taxon>
        <taxon>Basidiomycota</taxon>
        <taxon>Agaricomycotina</taxon>
        <taxon>Tremellomycetes</taxon>
        <taxon>Tremellales</taxon>
        <taxon>Cryptococcaceae</taxon>
        <taxon>Kwoniella</taxon>
    </lineage>
</organism>
<dbReference type="EMBL" id="KI894020">
    <property type="protein sequence ID" value="OCF26184.1"/>
    <property type="molecule type" value="Genomic_DNA"/>
</dbReference>
<proteinExistence type="inferred from homology"/>
<keyword evidence="7" id="KW-1185">Reference proteome</keyword>
<dbReference type="GO" id="GO:0032259">
    <property type="term" value="P:methylation"/>
    <property type="evidence" value="ECO:0007669"/>
    <property type="project" value="UniProtKB-KW"/>
</dbReference>
<accession>A0A1B9G576</accession>
<reference evidence="5" key="3">
    <citation type="submission" date="2014-01" db="EMBL/GenBank/DDBJ databases">
        <title>Evolution of pathogenesis and genome organization in the Tremellales.</title>
        <authorList>
            <person name="Cuomo C."/>
            <person name="Litvintseva A."/>
            <person name="Heitman J."/>
            <person name="Chen Y."/>
            <person name="Sun S."/>
            <person name="Springer D."/>
            <person name="Dromer F."/>
            <person name="Young S."/>
            <person name="Zeng Q."/>
            <person name="Chapman S."/>
            <person name="Gujja S."/>
            <person name="Saif S."/>
            <person name="Birren B."/>
        </authorList>
    </citation>
    <scope>NUCLEOTIDE SEQUENCE</scope>
    <source>
        <strain evidence="5">CBS 10118</strain>
    </source>
</reference>
<dbReference type="AlphaFoldDB" id="A0A1B9G576"/>
<evidence type="ECO:0000259" key="4">
    <source>
        <dbReference type="Pfam" id="PF13649"/>
    </source>
</evidence>
<dbReference type="SUPFAM" id="SSF53335">
    <property type="entry name" value="S-adenosyl-L-methionine-dependent methyltransferases"/>
    <property type="match status" value="1"/>
</dbReference>
<dbReference type="InterPro" id="IPR041698">
    <property type="entry name" value="Methyltransf_25"/>
</dbReference>
<dbReference type="Proteomes" id="UP000092730">
    <property type="component" value="Chromosome 1"/>
</dbReference>
<evidence type="ECO:0000256" key="3">
    <source>
        <dbReference type="ARBA" id="ARBA00022679"/>
    </source>
</evidence>
<evidence type="ECO:0000313" key="6">
    <source>
        <dbReference type="EMBL" id="WVW78534.1"/>
    </source>
</evidence>
<dbReference type="GeneID" id="30208261"/>
<name>A0A1B9G576_9TREE</name>
<dbReference type="VEuPathDB" id="FungiDB:I302_03862"/>